<dbReference type="PANTHER" id="PTHR30461">
    <property type="entry name" value="DNA-INVERTASE FROM LAMBDOID PROPHAGE"/>
    <property type="match status" value="1"/>
</dbReference>
<evidence type="ECO:0000256" key="1">
    <source>
        <dbReference type="SAM" id="Coils"/>
    </source>
</evidence>
<dbReference type="InterPro" id="IPR011109">
    <property type="entry name" value="DNA_bind_recombinase_dom"/>
</dbReference>
<dbReference type="PANTHER" id="PTHR30461:SF19">
    <property type="entry name" value="SITE-SPECIFIC RECOMBINASE RESOLVASE FAMILY"/>
    <property type="match status" value="1"/>
</dbReference>
<comment type="caution">
    <text evidence="3">The sequence shown here is derived from an EMBL/GenBank/DDBJ whole genome shotgun (WGS) entry which is preliminary data.</text>
</comment>
<name>A0ABS2FM70_9CLOT</name>
<feature type="domain" description="Recombinase" evidence="2">
    <location>
        <begin position="7"/>
        <end position="112"/>
    </location>
</feature>
<dbReference type="Proteomes" id="UP000767334">
    <property type="component" value="Unassembled WGS sequence"/>
</dbReference>
<protein>
    <submittedName>
        <fullName evidence="3">Recombinase family protein</fullName>
    </submittedName>
</protein>
<dbReference type="PROSITE" id="PS51737">
    <property type="entry name" value="RECOMBINASE_DNA_BIND"/>
    <property type="match status" value="1"/>
</dbReference>
<dbReference type="RefSeq" id="WP_204572804.1">
    <property type="nucleotide sequence ID" value="NZ_JACJLL010000245.1"/>
</dbReference>
<dbReference type="Gene3D" id="3.90.1750.20">
    <property type="entry name" value="Putative Large Serine Recombinase, Chain B, Domain 2"/>
    <property type="match status" value="1"/>
</dbReference>
<organism evidence="3 4">
    <name type="scientific">Clostridium saudiense</name>
    <dbReference type="NCBI Taxonomy" id="1414720"/>
    <lineage>
        <taxon>Bacteria</taxon>
        <taxon>Bacillati</taxon>
        <taxon>Bacillota</taxon>
        <taxon>Clostridia</taxon>
        <taxon>Eubacteriales</taxon>
        <taxon>Clostridiaceae</taxon>
        <taxon>Clostridium</taxon>
    </lineage>
</organism>
<feature type="coiled-coil region" evidence="1">
    <location>
        <begin position="193"/>
        <end position="282"/>
    </location>
</feature>
<gene>
    <name evidence="3" type="ORF">H6A19_16875</name>
</gene>
<dbReference type="InterPro" id="IPR050639">
    <property type="entry name" value="SSR_resolvase"/>
</dbReference>
<keyword evidence="1" id="KW-0175">Coiled coil</keyword>
<evidence type="ECO:0000259" key="2">
    <source>
        <dbReference type="PROSITE" id="PS51737"/>
    </source>
</evidence>
<dbReference type="InterPro" id="IPR038109">
    <property type="entry name" value="DNA_bind_recomb_sf"/>
</dbReference>
<keyword evidence="4" id="KW-1185">Reference proteome</keyword>
<evidence type="ECO:0000313" key="3">
    <source>
        <dbReference type="EMBL" id="MBM6820983.1"/>
    </source>
</evidence>
<accession>A0ABS2FM70</accession>
<reference evidence="3 4" key="1">
    <citation type="journal article" date="2021" name="Sci. Rep.">
        <title>The distribution of antibiotic resistance genes in chicken gut microbiota commensals.</title>
        <authorList>
            <person name="Juricova H."/>
            <person name="Matiasovicova J."/>
            <person name="Kubasova T."/>
            <person name="Cejkova D."/>
            <person name="Rychlik I."/>
        </authorList>
    </citation>
    <scope>NUCLEOTIDE SEQUENCE [LARGE SCALE GENOMIC DNA]</scope>
    <source>
        <strain evidence="3 4">An435</strain>
    </source>
</reference>
<proteinExistence type="predicted"/>
<sequence>VLGSNKIWGYTYEKREDGNGYLVPHPTESLMVKAIFKDYLSGMATRALGKKYKLSPTTILQMLKNVKYKGYMGYNLKSDNPIYVKSPFITPIISEEAFEEVQRIRLGRCNSDNGKGRRIEVRNLTGKVKCVCGYNMHYKRSNKELCCGNTTVEGRTKGCGANQFNTKTIIPWLENNIDNLEKNLEFRLNNEIREVNVDNLSNLEIRKEELKRKESKLMDLFLDGELPKDMLKRKQSEIAQELQDLEEKISILNDMHSHLNQLRRLKITYKNDMKNIRKLIKENNLEEIEKLISKIELVNRTDLITFREKTEIKSIRFSCFDEAYNTNFVIDEAYDI</sequence>
<feature type="non-terminal residue" evidence="3">
    <location>
        <position position="1"/>
    </location>
</feature>
<dbReference type="EMBL" id="JACJLL010000245">
    <property type="protein sequence ID" value="MBM6820983.1"/>
    <property type="molecule type" value="Genomic_DNA"/>
</dbReference>
<dbReference type="Pfam" id="PF07508">
    <property type="entry name" value="Recombinase"/>
    <property type="match status" value="1"/>
</dbReference>
<evidence type="ECO:0000313" key="4">
    <source>
        <dbReference type="Proteomes" id="UP000767334"/>
    </source>
</evidence>